<dbReference type="PANTHER" id="PTHR15117">
    <property type="entry name" value="ATAXIN 7 RELATED"/>
    <property type="match status" value="1"/>
</dbReference>
<feature type="region of interest" description="Disordered" evidence="1">
    <location>
        <begin position="261"/>
        <end position="282"/>
    </location>
</feature>
<feature type="compositionally biased region" description="Polar residues" evidence="1">
    <location>
        <begin position="353"/>
        <end position="394"/>
    </location>
</feature>
<dbReference type="Pfam" id="PF08313">
    <property type="entry name" value="SCA7"/>
    <property type="match status" value="1"/>
</dbReference>
<keyword evidence="4" id="KW-1185">Reference proteome</keyword>
<dbReference type="Proteomes" id="UP001369086">
    <property type="component" value="Unassembled WGS sequence"/>
</dbReference>
<feature type="region of interest" description="Disordered" evidence="1">
    <location>
        <begin position="671"/>
        <end position="693"/>
    </location>
</feature>
<sequence length="791" mass="86322">MTSGALRVSCRCLPKERKKQQEGRAMATLDRKLPTIDALLYKPWSTFIDAAKLHCSDNIDLEEIGKECGKGREVVRLNREDMFIFGHSPAHDEFYLVVCNICNQLLKPQIFQSHCEQRHSSRCKLSPSPASAPFNSRTSVVQMKPKTCIGHNTFSSNSKPLRMPKDNLRTSINKQQHTGFPSRDTPRVPVPVPVVSLEKIPNLVKADGANIKMNSTSTSSASSSTTCSSALVKPALTSTASKPVPPSPEKILNGKGIITPSLLDKKHQNGTKSSYKPNKRLSEREFDPNKYCGVLNPETKKPCTRSLTCKTHSLNHRRAVQGRKKRFDILLAEHKARTREKEAVKDIEPQGGRETSQSAQSQEHVAGSIGNSGLENKVRSSTKSRPSNSYLSRPSSVKSVNGLSSSACGGLVHGHIVSAVRGDVGSRLSSDEGELDGAEESDRLDCHYSRHHPRPLGFCTFGTRAMGRGYYVFDRRWDQFRFALNSMVEKHLNSQMWKKIPSAADSPMPAHTTASFPVLQSFNSASAVNLSSSAVCSSTTPSYVMNSPVLSPAAVVNTSDRNPIMSYTTAFPHRGAAFSIMGPPFKAPSLMSPVPAVVPAPSRFKQSRTKSSKSLKISYSLGNKKKKSANSSTPSPLLTTSVTGSHKRNCVSALNYQISCYNSVSVHNSHNGTNPLRAKSEPSGRTSLSGSSADSIKHMSMVVSSIDPNLSVSSLMHHSRDHTLSTHNALSSVPLSFNKSEGKKRKNSSKSIKITKLPGMNSVHRKRTAVLLSVVPESPNSSVPWQKKVHH</sequence>
<dbReference type="InterPro" id="IPR013243">
    <property type="entry name" value="SCA7_dom"/>
</dbReference>
<comment type="caution">
    <text evidence="3">The sequence shown here is derived from an EMBL/GenBank/DDBJ whole genome shotgun (WGS) entry which is preliminary data.</text>
</comment>
<feature type="region of interest" description="Disordered" evidence="1">
    <location>
        <begin position="602"/>
        <end position="644"/>
    </location>
</feature>
<gene>
    <name evidence="3" type="ORF">HHUSO_G9415</name>
</gene>
<feature type="compositionally biased region" description="Basic and acidic residues" evidence="1">
    <location>
        <begin position="338"/>
        <end position="348"/>
    </location>
</feature>
<organism evidence="3 4">
    <name type="scientific">Huso huso</name>
    <name type="common">Beluga</name>
    <name type="synonym">Acipenser huso</name>
    <dbReference type="NCBI Taxonomy" id="61971"/>
    <lineage>
        <taxon>Eukaryota</taxon>
        <taxon>Metazoa</taxon>
        <taxon>Chordata</taxon>
        <taxon>Craniata</taxon>
        <taxon>Vertebrata</taxon>
        <taxon>Euteleostomi</taxon>
        <taxon>Actinopterygii</taxon>
        <taxon>Chondrostei</taxon>
        <taxon>Acipenseriformes</taxon>
        <taxon>Acipenseridae</taxon>
        <taxon>Huso</taxon>
    </lineage>
</organism>
<dbReference type="InterPro" id="IPR052237">
    <property type="entry name" value="Ataxin-7-like_regulator"/>
</dbReference>
<dbReference type="EMBL" id="JAHFZB010000007">
    <property type="protein sequence ID" value="KAK6488065.1"/>
    <property type="molecule type" value="Genomic_DNA"/>
</dbReference>
<dbReference type="PANTHER" id="PTHR15117:SF9">
    <property type="entry name" value="ATAXIN-7-LIKE PROTEIN 1"/>
    <property type="match status" value="1"/>
</dbReference>
<feature type="domain" description="SCA7" evidence="2">
    <location>
        <begin position="279"/>
        <end position="346"/>
    </location>
</feature>
<feature type="compositionally biased region" description="Low complexity" evidence="1">
    <location>
        <begin position="631"/>
        <end position="643"/>
    </location>
</feature>
<feature type="region of interest" description="Disordered" evidence="1">
    <location>
        <begin position="338"/>
        <end position="400"/>
    </location>
</feature>
<name>A0ABR0ZUJ3_HUSHU</name>
<feature type="compositionally biased region" description="Polar residues" evidence="1">
    <location>
        <begin position="683"/>
        <end position="693"/>
    </location>
</feature>
<proteinExistence type="predicted"/>
<reference evidence="3 4" key="1">
    <citation type="submission" date="2021-05" db="EMBL/GenBank/DDBJ databases">
        <authorList>
            <person name="Zahm M."/>
            <person name="Klopp C."/>
            <person name="Cabau C."/>
            <person name="Kuhl H."/>
            <person name="Suciu R."/>
            <person name="Ciorpac M."/>
            <person name="Holostenco D."/>
            <person name="Gessner J."/>
            <person name="Wuertz S."/>
            <person name="Hohne C."/>
            <person name="Stock M."/>
            <person name="Gislard M."/>
            <person name="Lluch J."/>
            <person name="Milhes M."/>
            <person name="Lampietro C."/>
            <person name="Lopez Roques C."/>
            <person name="Donnadieu C."/>
            <person name="Du K."/>
            <person name="Schartl M."/>
            <person name="Guiguen Y."/>
        </authorList>
    </citation>
    <scope>NUCLEOTIDE SEQUENCE [LARGE SCALE GENOMIC DNA]</scope>
    <source>
        <strain evidence="3">Hh-F2</strain>
        <tissue evidence="3">Blood</tissue>
    </source>
</reference>
<evidence type="ECO:0000313" key="4">
    <source>
        <dbReference type="Proteomes" id="UP001369086"/>
    </source>
</evidence>
<accession>A0ABR0ZUJ3</accession>
<dbReference type="Gene3D" id="6.10.140.670">
    <property type="match status" value="1"/>
</dbReference>
<evidence type="ECO:0000313" key="3">
    <source>
        <dbReference type="EMBL" id="KAK6488065.1"/>
    </source>
</evidence>
<evidence type="ECO:0000259" key="2">
    <source>
        <dbReference type="PROSITE" id="PS51505"/>
    </source>
</evidence>
<protein>
    <submittedName>
        <fullName evidence="3">Ataxin-7-like protein 1 isoform X2</fullName>
    </submittedName>
</protein>
<dbReference type="PROSITE" id="PS51505">
    <property type="entry name" value="SCA7"/>
    <property type="match status" value="1"/>
</dbReference>
<evidence type="ECO:0000256" key="1">
    <source>
        <dbReference type="SAM" id="MobiDB-lite"/>
    </source>
</evidence>